<protein>
    <submittedName>
        <fullName evidence="1">Uncharacterized protein</fullName>
    </submittedName>
</protein>
<sequence>MDVVMEILRVVCQVGHDDGLLGPWSGDGATAVVVMLALAGLPRVGRDGVKVICDRCRRVRGVPTRGGWSLNTCPARHGTGPCPGLSDTMEIIVFVLVWI</sequence>
<gene>
    <name evidence="1" type="ORF">M6B38_329210</name>
</gene>
<dbReference type="AlphaFoldDB" id="A0AAX6H4N1"/>
<reference evidence="1" key="1">
    <citation type="journal article" date="2023" name="GigaByte">
        <title>Genome assembly of the bearded iris, Iris pallida Lam.</title>
        <authorList>
            <person name="Bruccoleri R.E."/>
            <person name="Oakeley E.J."/>
            <person name="Faust A.M.E."/>
            <person name="Altorfer M."/>
            <person name="Dessus-Babus S."/>
            <person name="Burckhardt D."/>
            <person name="Oertli M."/>
            <person name="Naumann U."/>
            <person name="Petersen F."/>
            <person name="Wong J."/>
        </authorList>
    </citation>
    <scope>NUCLEOTIDE SEQUENCE</scope>
    <source>
        <strain evidence="1">GSM-AAB239-AS_SAM_17_03QT</strain>
    </source>
</reference>
<organism evidence="1 2">
    <name type="scientific">Iris pallida</name>
    <name type="common">Sweet iris</name>
    <dbReference type="NCBI Taxonomy" id="29817"/>
    <lineage>
        <taxon>Eukaryota</taxon>
        <taxon>Viridiplantae</taxon>
        <taxon>Streptophyta</taxon>
        <taxon>Embryophyta</taxon>
        <taxon>Tracheophyta</taxon>
        <taxon>Spermatophyta</taxon>
        <taxon>Magnoliopsida</taxon>
        <taxon>Liliopsida</taxon>
        <taxon>Asparagales</taxon>
        <taxon>Iridaceae</taxon>
        <taxon>Iridoideae</taxon>
        <taxon>Irideae</taxon>
        <taxon>Iris</taxon>
    </lineage>
</organism>
<keyword evidence="2" id="KW-1185">Reference proteome</keyword>
<evidence type="ECO:0000313" key="2">
    <source>
        <dbReference type="Proteomes" id="UP001140949"/>
    </source>
</evidence>
<name>A0AAX6H4N1_IRIPA</name>
<accession>A0AAX6H4N1</accession>
<dbReference type="Proteomes" id="UP001140949">
    <property type="component" value="Unassembled WGS sequence"/>
</dbReference>
<comment type="caution">
    <text evidence="1">The sequence shown here is derived from an EMBL/GenBank/DDBJ whole genome shotgun (WGS) entry which is preliminary data.</text>
</comment>
<proteinExistence type="predicted"/>
<dbReference type="EMBL" id="JANAVB010012599">
    <property type="protein sequence ID" value="KAJ6835990.1"/>
    <property type="molecule type" value="Genomic_DNA"/>
</dbReference>
<reference evidence="1" key="2">
    <citation type="submission" date="2023-04" db="EMBL/GenBank/DDBJ databases">
        <authorList>
            <person name="Bruccoleri R.E."/>
            <person name="Oakeley E.J."/>
            <person name="Faust A.-M."/>
            <person name="Dessus-Babus S."/>
            <person name="Altorfer M."/>
            <person name="Burckhardt D."/>
            <person name="Oertli M."/>
            <person name="Naumann U."/>
            <person name="Petersen F."/>
            <person name="Wong J."/>
        </authorList>
    </citation>
    <scope>NUCLEOTIDE SEQUENCE</scope>
    <source>
        <strain evidence="1">GSM-AAB239-AS_SAM_17_03QT</strain>
        <tissue evidence="1">Leaf</tissue>
    </source>
</reference>
<evidence type="ECO:0000313" key="1">
    <source>
        <dbReference type="EMBL" id="KAJ6835990.1"/>
    </source>
</evidence>